<name>A0AAQ3RZT2_VIGMU</name>
<evidence type="ECO:0000313" key="1">
    <source>
        <dbReference type="EMBL" id="WVZ11223.1"/>
    </source>
</evidence>
<gene>
    <name evidence="1" type="ORF">V8G54_015753</name>
</gene>
<evidence type="ECO:0000313" key="2">
    <source>
        <dbReference type="Proteomes" id="UP001374535"/>
    </source>
</evidence>
<dbReference type="Proteomes" id="UP001374535">
    <property type="component" value="Chromosome 5"/>
</dbReference>
<dbReference type="AlphaFoldDB" id="A0AAQ3RZT2"/>
<dbReference type="EMBL" id="CP144696">
    <property type="protein sequence ID" value="WVZ11223.1"/>
    <property type="molecule type" value="Genomic_DNA"/>
</dbReference>
<organism evidence="1 2">
    <name type="scientific">Vigna mungo</name>
    <name type="common">Black gram</name>
    <name type="synonym">Phaseolus mungo</name>
    <dbReference type="NCBI Taxonomy" id="3915"/>
    <lineage>
        <taxon>Eukaryota</taxon>
        <taxon>Viridiplantae</taxon>
        <taxon>Streptophyta</taxon>
        <taxon>Embryophyta</taxon>
        <taxon>Tracheophyta</taxon>
        <taxon>Spermatophyta</taxon>
        <taxon>Magnoliopsida</taxon>
        <taxon>eudicotyledons</taxon>
        <taxon>Gunneridae</taxon>
        <taxon>Pentapetalae</taxon>
        <taxon>rosids</taxon>
        <taxon>fabids</taxon>
        <taxon>Fabales</taxon>
        <taxon>Fabaceae</taxon>
        <taxon>Papilionoideae</taxon>
        <taxon>50 kb inversion clade</taxon>
        <taxon>NPAAA clade</taxon>
        <taxon>indigoferoid/millettioid clade</taxon>
        <taxon>Phaseoleae</taxon>
        <taxon>Vigna</taxon>
    </lineage>
</organism>
<proteinExistence type="predicted"/>
<accession>A0AAQ3RZT2</accession>
<keyword evidence="2" id="KW-1185">Reference proteome</keyword>
<protein>
    <submittedName>
        <fullName evidence="1">Uncharacterized protein</fullName>
    </submittedName>
</protein>
<reference evidence="1 2" key="1">
    <citation type="journal article" date="2023" name="Life. Sci Alliance">
        <title>Evolutionary insights into 3D genome organization and epigenetic landscape of Vigna mungo.</title>
        <authorList>
            <person name="Junaid A."/>
            <person name="Singh B."/>
            <person name="Bhatia S."/>
        </authorList>
    </citation>
    <scope>NUCLEOTIDE SEQUENCE [LARGE SCALE GENOMIC DNA]</scope>
    <source>
        <strain evidence="1">Urdbean</strain>
    </source>
</reference>
<sequence>MKLSGIGARLPRDAIGEAADEVKRVAGEHGNVGDSLLELQLGIPGAGGDSVKAGDASVAVCEGGACPGLDVAHLPLEGFVAEVLQLVQRLAQLSHRVGYLLNAVTHRNSLPQSETLRCSL</sequence>